<gene>
    <name evidence="1" type="ORF">DPMN_153225</name>
</gene>
<sequence length="87" mass="10083">FRPGLLIRVGRSTRHFACYPLSDKQQLSPGSRLPFRPGFLIRVGRIMRHYASKWVCPFKGPFRTNTIYPSEAFKCKLTSRRLPIGMN</sequence>
<reference evidence="1" key="1">
    <citation type="journal article" date="2019" name="bioRxiv">
        <title>The Genome of the Zebra Mussel, Dreissena polymorpha: A Resource for Invasive Species Research.</title>
        <authorList>
            <person name="McCartney M.A."/>
            <person name="Auch B."/>
            <person name="Kono T."/>
            <person name="Mallez S."/>
            <person name="Zhang Y."/>
            <person name="Obille A."/>
            <person name="Becker A."/>
            <person name="Abrahante J.E."/>
            <person name="Garbe J."/>
            <person name="Badalamenti J.P."/>
            <person name="Herman A."/>
            <person name="Mangelson H."/>
            <person name="Liachko I."/>
            <person name="Sullivan S."/>
            <person name="Sone E.D."/>
            <person name="Koren S."/>
            <person name="Silverstein K.A.T."/>
            <person name="Beckman K.B."/>
            <person name="Gohl D.M."/>
        </authorList>
    </citation>
    <scope>NUCLEOTIDE SEQUENCE</scope>
    <source>
        <strain evidence="1">Duluth1</strain>
        <tissue evidence="1">Whole animal</tissue>
    </source>
</reference>
<dbReference type="EMBL" id="JAIWYP010000007">
    <property type="protein sequence ID" value="KAH3799614.1"/>
    <property type="molecule type" value="Genomic_DNA"/>
</dbReference>
<proteinExistence type="predicted"/>
<dbReference type="AlphaFoldDB" id="A0A9D4FI89"/>
<evidence type="ECO:0000313" key="1">
    <source>
        <dbReference type="EMBL" id="KAH3799614.1"/>
    </source>
</evidence>
<accession>A0A9D4FI89</accession>
<comment type="caution">
    <text evidence="1">The sequence shown here is derived from an EMBL/GenBank/DDBJ whole genome shotgun (WGS) entry which is preliminary data.</text>
</comment>
<evidence type="ECO:0000313" key="2">
    <source>
        <dbReference type="Proteomes" id="UP000828390"/>
    </source>
</evidence>
<organism evidence="1 2">
    <name type="scientific">Dreissena polymorpha</name>
    <name type="common">Zebra mussel</name>
    <name type="synonym">Mytilus polymorpha</name>
    <dbReference type="NCBI Taxonomy" id="45954"/>
    <lineage>
        <taxon>Eukaryota</taxon>
        <taxon>Metazoa</taxon>
        <taxon>Spiralia</taxon>
        <taxon>Lophotrochozoa</taxon>
        <taxon>Mollusca</taxon>
        <taxon>Bivalvia</taxon>
        <taxon>Autobranchia</taxon>
        <taxon>Heteroconchia</taxon>
        <taxon>Euheterodonta</taxon>
        <taxon>Imparidentia</taxon>
        <taxon>Neoheterodontei</taxon>
        <taxon>Myida</taxon>
        <taxon>Dreissenoidea</taxon>
        <taxon>Dreissenidae</taxon>
        <taxon>Dreissena</taxon>
    </lineage>
</organism>
<keyword evidence="2" id="KW-1185">Reference proteome</keyword>
<name>A0A9D4FI89_DREPO</name>
<dbReference type="Proteomes" id="UP000828390">
    <property type="component" value="Unassembled WGS sequence"/>
</dbReference>
<feature type="non-terminal residue" evidence="1">
    <location>
        <position position="1"/>
    </location>
</feature>
<reference evidence="1" key="2">
    <citation type="submission" date="2020-11" db="EMBL/GenBank/DDBJ databases">
        <authorList>
            <person name="McCartney M.A."/>
            <person name="Auch B."/>
            <person name="Kono T."/>
            <person name="Mallez S."/>
            <person name="Becker A."/>
            <person name="Gohl D.M."/>
            <person name="Silverstein K.A.T."/>
            <person name="Koren S."/>
            <person name="Bechman K.B."/>
            <person name="Herman A."/>
            <person name="Abrahante J.E."/>
            <person name="Garbe J."/>
        </authorList>
    </citation>
    <scope>NUCLEOTIDE SEQUENCE</scope>
    <source>
        <strain evidence="1">Duluth1</strain>
        <tissue evidence="1">Whole animal</tissue>
    </source>
</reference>
<protein>
    <submittedName>
        <fullName evidence="1">Uncharacterized protein</fullName>
    </submittedName>
</protein>